<name>A0A9W6G7M0_9ACTN</name>
<evidence type="ECO:0000256" key="1">
    <source>
        <dbReference type="ARBA" id="ARBA00023125"/>
    </source>
</evidence>
<sequence>MRIGELSARTGVPVATIKYYVREGLVSGGERTGHNQVRYGEEHVRRLRLVRSMVETGALPIAKVREVLAEVEDPRRDLDSALGVASRALSSHRAPAEEPDQADLETARGIVRRRGWHRIPLDHEYLKALADVIGRLRLLGLADLVEQEDRYALAAEQVAEADIRLLMQREDRDEILETMIVGTVLGDALFTTLRRIAQVEISGRDIKGPDANRTEHEDCLSTRDADAGPSAPVGSCVHAQIAMSALVGFRTVQVEWAVLR</sequence>
<feature type="region of interest" description="Disordered" evidence="2">
    <location>
        <begin position="206"/>
        <end position="226"/>
    </location>
</feature>
<dbReference type="PANTHER" id="PTHR30204">
    <property type="entry name" value="REDOX-CYCLING DRUG-SENSING TRANSCRIPTIONAL ACTIVATOR SOXR"/>
    <property type="match status" value="1"/>
</dbReference>
<dbReference type="GO" id="GO:0003677">
    <property type="term" value="F:DNA binding"/>
    <property type="evidence" value="ECO:0007669"/>
    <property type="project" value="UniProtKB-KW"/>
</dbReference>
<protein>
    <submittedName>
        <fullName evidence="4">MerR family transcriptional regulator</fullName>
    </submittedName>
</protein>
<dbReference type="Gene3D" id="1.10.1660.10">
    <property type="match status" value="1"/>
</dbReference>
<gene>
    <name evidence="4" type="ORF">GALLR39Z86_17410</name>
</gene>
<feature type="domain" description="HTH merR-type" evidence="3">
    <location>
        <begin position="1"/>
        <end position="70"/>
    </location>
</feature>
<keyword evidence="1" id="KW-0238">DNA-binding</keyword>
<dbReference type="Proteomes" id="UP001144313">
    <property type="component" value="Unassembled WGS sequence"/>
</dbReference>
<dbReference type="PROSITE" id="PS50937">
    <property type="entry name" value="HTH_MERR_2"/>
    <property type="match status" value="1"/>
</dbReference>
<accession>A0A9W6G7M0</accession>
<dbReference type="RefSeq" id="WP_270115146.1">
    <property type="nucleotide sequence ID" value="NZ_BAAAOL010000003.1"/>
</dbReference>
<dbReference type="InterPro" id="IPR009061">
    <property type="entry name" value="DNA-bd_dom_put_sf"/>
</dbReference>
<evidence type="ECO:0000313" key="5">
    <source>
        <dbReference type="Proteomes" id="UP001144313"/>
    </source>
</evidence>
<dbReference type="PANTHER" id="PTHR30204:SF98">
    <property type="entry name" value="HTH-TYPE TRANSCRIPTIONAL REGULATOR ADHR"/>
    <property type="match status" value="1"/>
</dbReference>
<dbReference type="GO" id="GO:0003700">
    <property type="term" value="F:DNA-binding transcription factor activity"/>
    <property type="evidence" value="ECO:0007669"/>
    <property type="project" value="InterPro"/>
</dbReference>
<dbReference type="InterPro" id="IPR047057">
    <property type="entry name" value="MerR_fam"/>
</dbReference>
<dbReference type="SUPFAM" id="SSF46955">
    <property type="entry name" value="Putative DNA-binding domain"/>
    <property type="match status" value="1"/>
</dbReference>
<reference evidence="4" key="1">
    <citation type="submission" date="2022-12" db="EMBL/GenBank/DDBJ databases">
        <title>Reference genome sequencing for broad-spectrum identification of bacterial and archaeal isolates by mass spectrometry.</title>
        <authorList>
            <person name="Sekiguchi Y."/>
            <person name="Tourlousse D.M."/>
        </authorList>
    </citation>
    <scope>NUCLEOTIDE SEQUENCE</scope>
    <source>
        <strain evidence="4">LLR39Z86</strain>
    </source>
</reference>
<dbReference type="SMART" id="SM00422">
    <property type="entry name" value="HTH_MERR"/>
    <property type="match status" value="1"/>
</dbReference>
<keyword evidence="5" id="KW-1185">Reference proteome</keyword>
<dbReference type="PRINTS" id="PR00040">
    <property type="entry name" value="HTHMERR"/>
</dbReference>
<dbReference type="InterPro" id="IPR000551">
    <property type="entry name" value="MerR-type_HTH_dom"/>
</dbReference>
<dbReference type="Pfam" id="PF13411">
    <property type="entry name" value="MerR_1"/>
    <property type="match status" value="1"/>
</dbReference>
<dbReference type="AlphaFoldDB" id="A0A9W6G7M0"/>
<dbReference type="EMBL" id="BSDT01000001">
    <property type="protein sequence ID" value="GLI41891.1"/>
    <property type="molecule type" value="Genomic_DNA"/>
</dbReference>
<evidence type="ECO:0000256" key="2">
    <source>
        <dbReference type="SAM" id="MobiDB-lite"/>
    </source>
</evidence>
<proteinExistence type="predicted"/>
<evidence type="ECO:0000259" key="3">
    <source>
        <dbReference type="PROSITE" id="PS50937"/>
    </source>
</evidence>
<organism evidence="4 5">
    <name type="scientific">Glycomyces algeriensis</name>
    <dbReference type="NCBI Taxonomy" id="256037"/>
    <lineage>
        <taxon>Bacteria</taxon>
        <taxon>Bacillati</taxon>
        <taxon>Actinomycetota</taxon>
        <taxon>Actinomycetes</taxon>
        <taxon>Glycomycetales</taxon>
        <taxon>Glycomycetaceae</taxon>
        <taxon>Glycomyces</taxon>
    </lineage>
</organism>
<evidence type="ECO:0000313" key="4">
    <source>
        <dbReference type="EMBL" id="GLI41891.1"/>
    </source>
</evidence>
<comment type="caution">
    <text evidence="4">The sequence shown here is derived from an EMBL/GenBank/DDBJ whole genome shotgun (WGS) entry which is preliminary data.</text>
</comment>